<dbReference type="InterPro" id="IPR008042">
    <property type="entry name" value="Retrotrans_Pao"/>
</dbReference>
<dbReference type="EMBL" id="BGPR01000789">
    <property type="protein sequence ID" value="GBM35637.1"/>
    <property type="molecule type" value="Genomic_DNA"/>
</dbReference>
<protein>
    <recommendedName>
        <fullName evidence="3">Reverse transcriptase domain-containing protein</fullName>
    </recommendedName>
</protein>
<evidence type="ECO:0000313" key="2">
    <source>
        <dbReference type="Proteomes" id="UP000499080"/>
    </source>
</evidence>
<dbReference type="AlphaFoldDB" id="A0A4Y2F4F0"/>
<gene>
    <name evidence="1" type="ORF">AVEN_244523_1</name>
</gene>
<name>A0A4Y2F4F0_ARAVE</name>
<comment type="caution">
    <text evidence="1">The sequence shown here is derived from an EMBL/GenBank/DDBJ whole genome shotgun (WGS) entry which is preliminary data.</text>
</comment>
<dbReference type="Pfam" id="PF05380">
    <property type="entry name" value="Peptidase_A17"/>
    <property type="match status" value="1"/>
</dbReference>
<dbReference type="OrthoDB" id="6421542at2759"/>
<reference evidence="1 2" key="1">
    <citation type="journal article" date="2019" name="Sci. Rep.">
        <title>Orb-weaving spider Araneus ventricosus genome elucidates the spidroin gene catalogue.</title>
        <authorList>
            <person name="Kono N."/>
            <person name="Nakamura H."/>
            <person name="Ohtoshi R."/>
            <person name="Moran D.A.P."/>
            <person name="Shinohara A."/>
            <person name="Yoshida Y."/>
            <person name="Fujiwara M."/>
            <person name="Mori M."/>
            <person name="Tomita M."/>
            <person name="Arakawa K."/>
        </authorList>
    </citation>
    <scope>NUCLEOTIDE SEQUENCE [LARGE SCALE GENOMIC DNA]</scope>
</reference>
<evidence type="ECO:0008006" key="3">
    <source>
        <dbReference type="Google" id="ProtNLM"/>
    </source>
</evidence>
<sequence length="153" mass="18319">MKKGGSELRDWESSAPRHVNSKTIDLLGLKWNKSEDILSINLKWLKEVNIEIITKRTMLSATHKAFDPFRFVSPVTLCPKLMLQKTWKLSLRWDEEIIESLREEFVQWFRELEALKEVRVPRWINIQLRNSSYTPFVMQPFPILYWKLMIKKA</sequence>
<accession>A0A4Y2F4F0</accession>
<organism evidence="1 2">
    <name type="scientific">Araneus ventricosus</name>
    <name type="common">Orbweaver spider</name>
    <name type="synonym">Epeira ventricosa</name>
    <dbReference type="NCBI Taxonomy" id="182803"/>
    <lineage>
        <taxon>Eukaryota</taxon>
        <taxon>Metazoa</taxon>
        <taxon>Ecdysozoa</taxon>
        <taxon>Arthropoda</taxon>
        <taxon>Chelicerata</taxon>
        <taxon>Arachnida</taxon>
        <taxon>Araneae</taxon>
        <taxon>Araneomorphae</taxon>
        <taxon>Entelegynae</taxon>
        <taxon>Araneoidea</taxon>
        <taxon>Araneidae</taxon>
        <taxon>Araneus</taxon>
    </lineage>
</organism>
<keyword evidence="2" id="KW-1185">Reference proteome</keyword>
<evidence type="ECO:0000313" key="1">
    <source>
        <dbReference type="EMBL" id="GBM35637.1"/>
    </source>
</evidence>
<proteinExistence type="predicted"/>
<dbReference type="Proteomes" id="UP000499080">
    <property type="component" value="Unassembled WGS sequence"/>
</dbReference>
<dbReference type="PANTHER" id="PTHR47331">
    <property type="entry name" value="PHD-TYPE DOMAIN-CONTAINING PROTEIN"/>
    <property type="match status" value="1"/>
</dbReference>